<dbReference type="SUPFAM" id="SSF51735">
    <property type="entry name" value="NAD(P)-binding Rossmann-fold domains"/>
    <property type="match status" value="1"/>
</dbReference>
<keyword evidence="5 7" id="KW-0520">NAD</keyword>
<dbReference type="EMBL" id="BMGR01000004">
    <property type="protein sequence ID" value="GGF98751.1"/>
    <property type="molecule type" value="Genomic_DNA"/>
</dbReference>
<evidence type="ECO:0000256" key="10">
    <source>
        <dbReference type="PIRSR" id="PIRSR500134-3"/>
    </source>
</evidence>
<dbReference type="InterPro" id="IPR001732">
    <property type="entry name" value="UDP-Glc/GDP-Man_DH_N"/>
</dbReference>
<dbReference type="PIRSF" id="PIRSF000124">
    <property type="entry name" value="UDPglc_GDPman_dh"/>
    <property type="match status" value="1"/>
</dbReference>
<dbReference type="Pfam" id="PF03720">
    <property type="entry name" value="UDPG_MGDP_dh_C"/>
    <property type="match status" value="1"/>
</dbReference>
<dbReference type="InterPro" id="IPR028357">
    <property type="entry name" value="UDPglc_DH_bac"/>
</dbReference>
<evidence type="ECO:0000259" key="11">
    <source>
        <dbReference type="SMART" id="SM00984"/>
    </source>
</evidence>
<dbReference type="Pfam" id="PF03721">
    <property type="entry name" value="UDPG_MGDP_dh_N"/>
    <property type="match status" value="1"/>
</dbReference>
<comment type="pathway">
    <text evidence="1">Nucleotide-sugar biosynthesis; UDP-alpha-D-glucuronate biosynthesis; UDP-alpha-D-glucuronate from UDP-alpha-D-glucose: step 1/1.</text>
</comment>
<dbReference type="InterPro" id="IPR014027">
    <property type="entry name" value="UDP-Glc/GDP-Man_DH_C"/>
</dbReference>
<feature type="binding site" evidence="10">
    <location>
        <position position="327"/>
    </location>
    <ligand>
        <name>NAD(+)</name>
        <dbReference type="ChEBI" id="CHEBI:57540"/>
    </ligand>
</feature>
<keyword evidence="13" id="KW-1185">Reference proteome</keyword>
<dbReference type="InterPro" id="IPR017476">
    <property type="entry name" value="UDP-Glc/GDP-Man"/>
</dbReference>
<dbReference type="GO" id="GO:0000271">
    <property type="term" value="P:polysaccharide biosynthetic process"/>
    <property type="evidence" value="ECO:0007669"/>
    <property type="project" value="InterPro"/>
</dbReference>
<feature type="binding site" evidence="9">
    <location>
        <begin position="249"/>
        <end position="253"/>
    </location>
    <ligand>
        <name>substrate</name>
    </ligand>
</feature>
<evidence type="ECO:0000256" key="4">
    <source>
        <dbReference type="ARBA" id="ARBA00023002"/>
    </source>
</evidence>
<feature type="binding site" evidence="9">
    <location>
        <begin position="152"/>
        <end position="155"/>
    </location>
    <ligand>
        <name>substrate</name>
    </ligand>
</feature>
<evidence type="ECO:0000256" key="6">
    <source>
        <dbReference type="ARBA" id="ARBA00047473"/>
    </source>
</evidence>
<dbReference type="PANTHER" id="PTHR43750:SF3">
    <property type="entry name" value="UDP-GLUCOSE 6-DEHYDROGENASE TUAD"/>
    <property type="match status" value="1"/>
</dbReference>
<feature type="binding site" evidence="9">
    <location>
        <position position="204"/>
    </location>
    <ligand>
        <name>substrate</name>
    </ligand>
</feature>
<feature type="binding site" evidence="10">
    <location>
        <position position="30"/>
    </location>
    <ligand>
        <name>NAD(+)</name>
        <dbReference type="ChEBI" id="CHEBI:57540"/>
    </ligand>
</feature>
<dbReference type="EC" id="1.1.1.22" evidence="3 7"/>
<evidence type="ECO:0000256" key="5">
    <source>
        <dbReference type="ARBA" id="ARBA00023027"/>
    </source>
</evidence>
<evidence type="ECO:0000256" key="7">
    <source>
        <dbReference type="PIRNR" id="PIRNR000124"/>
    </source>
</evidence>
<evidence type="ECO:0000256" key="3">
    <source>
        <dbReference type="ARBA" id="ARBA00012954"/>
    </source>
</evidence>
<feature type="binding site" evidence="10">
    <location>
        <position position="263"/>
    </location>
    <ligand>
        <name>NAD(+)</name>
        <dbReference type="ChEBI" id="CHEBI:57540"/>
    </ligand>
</feature>
<dbReference type="Pfam" id="PF00984">
    <property type="entry name" value="UDPG_MGDP_dh"/>
    <property type="match status" value="1"/>
</dbReference>
<dbReference type="Gene3D" id="1.20.5.100">
    <property type="entry name" value="Cytochrome c1, transmembrane anchor, C-terminal"/>
    <property type="match status" value="1"/>
</dbReference>
<evidence type="ECO:0000256" key="8">
    <source>
        <dbReference type="PIRSR" id="PIRSR500134-1"/>
    </source>
</evidence>
<feature type="binding site" evidence="10">
    <location>
        <position position="86"/>
    </location>
    <ligand>
        <name>NAD(+)</name>
        <dbReference type="ChEBI" id="CHEBI:57540"/>
    </ligand>
</feature>
<reference evidence="12" key="1">
    <citation type="journal article" date="2014" name="Int. J. Syst. Evol. Microbiol.">
        <title>Complete genome sequence of Corynebacterium casei LMG S-19264T (=DSM 44701T), isolated from a smear-ripened cheese.</title>
        <authorList>
            <consortium name="US DOE Joint Genome Institute (JGI-PGF)"/>
            <person name="Walter F."/>
            <person name="Albersmeier A."/>
            <person name="Kalinowski J."/>
            <person name="Ruckert C."/>
        </authorList>
    </citation>
    <scope>NUCLEOTIDE SEQUENCE</scope>
    <source>
        <strain evidence="12">CGMCC 1.12987</strain>
    </source>
</reference>
<feature type="binding site" evidence="9">
    <location>
        <position position="257"/>
    </location>
    <ligand>
        <name>substrate</name>
    </ligand>
</feature>
<dbReference type="RefSeq" id="WP_188530441.1">
    <property type="nucleotide sequence ID" value="NZ_BMGR01000004.1"/>
</dbReference>
<gene>
    <name evidence="12" type="ORF">GCM10010916_15020</name>
</gene>
<dbReference type="InterPro" id="IPR036291">
    <property type="entry name" value="NAD(P)-bd_dom_sf"/>
</dbReference>
<dbReference type="Gene3D" id="3.40.50.720">
    <property type="entry name" value="NAD(P)-binding Rossmann-like Domain"/>
    <property type="match status" value="2"/>
</dbReference>
<dbReference type="GO" id="GO:0003979">
    <property type="term" value="F:UDP-glucose 6-dehydrogenase activity"/>
    <property type="evidence" value="ECO:0007669"/>
    <property type="project" value="UniProtKB-EC"/>
</dbReference>
<evidence type="ECO:0000256" key="1">
    <source>
        <dbReference type="ARBA" id="ARBA00004701"/>
    </source>
</evidence>
<comment type="catalytic activity">
    <reaction evidence="6 7">
        <text>UDP-alpha-D-glucose + 2 NAD(+) + H2O = UDP-alpha-D-glucuronate + 2 NADH + 3 H(+)</text>
        <dbReference type="Rhea" id="RHEA:23596"/>
        <dbReference type="ChEBI" id="CHEBI:15377"/>
        <dbReference type="ChEBI" id="CHEBI:15378"/>
        <dbReference type="ChEBI" id="CHEBI:57540"/>
        <dbReference type="ChEBI" id="CHEBI:57945"/>
        <dbReference type="ChEBI" id="CHEBI:58052"/>
        <dbReference type="ChEBI" id="CHEBI:58885"/>
        <dbReference type="EC" id="1.1.1.22"/>
    </reaction>
</comment>
<protein>
    <recommendedName>
        <fullName evidence="3 7">UDP-glucose 6-dehydrogenase</fullName>
        <ecNumber evidence="3 7">1.1.1.22</ecNumber>
    </recommendedName>
</protein>
<dbReference type="Proteomes" id="UP000644756">
    <property type="component" value="Unassembled WGS sequence"/>
</dbReference>
<reference evidence="12" key="2">
    <citation type="submission" date="2020-09" db="EMBL/GenBank/DDBJ databases">
        <authorList>
            <person name="Sun Q."/>
            <person name="Zhou Y."/>
        </authorList>
    </citation>
    <scope>NUCLEOTIDE SEQUENCE</scope>
    <source>
        <strain evidence="12">CGMCC 1.12987</strain>
    </source>
</reference>
<comment type="caution">
    <text evidence="12">The sequence shown here is derived from an EMBL/GenBank/DDBJ whole genome shotgun (WGS) entry which is preliminary data.</text>
</comment>
<evidence type="ECO:0000313" key="13">
    <source>
        <dbReference type="Proteomes" id="UP000644756"/>
    </source>
</evidence>
<dbReference type="InterPro" id="IPR014026">
    <property type="entry name" value="UDP-Glc/GDP-Man_DH_dimer"/>
</dbReference>
<comment type="similarity">
    <text evidence="2 7">Belongs to the UDP-glucose/GDP-mannose dehydrogenase family.</text>
</comment>
<feature type="binding site" evidence="10">
    <location>
        <position position="35"/>
    </location>
    <ligand>
        <name>NAD(+)</name>
        <dbReference type="ChEBI" id="CHEBI:57540"/>
    </ligand>
</feature>
<evidence type="ECO:0000256" key="2">
    <source>
        <dbReference type="ARBA" id="ARBA00006601"/>
    </source>
</evidence>
<dbReference type="PANTHER" id="PTHR43750">
    <property type="entry name" value="UDP-GLUCOSE 6-DEHYDROGENASE TUAD"/>
    <property type="match status" value="1"/>
</dbReference>
<dbReference type="InterPro" id="IPR036220">
    <property type="entry name" value="UDP-Glc/GDP-Man_DH_C_sf"/>
</dbReference>
<dbReference type="PIRSF" id="PIRSF500134">
    <property type="entry name" value="UDPglc_DH_bac"/>
    <property type="match status" value="1"/>
</dbReference>
<accession>A0A917CV98</accession>
<proteinExistence type="inferred from homology"/>
<dbReference type="SUPFAM" id="SSF52413">
    <property type="entry name" value="UDP-glucose/GDP-mannose dehydrogenase C-terminal domain"/>
    <property type="match status" value="1"/>
</dbReference>
<feature type="active site" description="Nucleophile" evidence="8">
    <location>
        <position position="260"/>
    </location>
</feature>
<dbReference type="GO" id="GO:0051287">
    <property type="term" value="F:NAD binding"/>
    <property type="evidence" value="ECO:0007669"/>
    <property type="project" value="InterPro"/>
</dbReference>
<feature type="binding site" evidence="10">
    <location>
        <position position="155"/>
    </location>
    <ligand>
        <name>NAD(+)</name>
        <dbReference type="ChEBI" id="CHEBI:57540"/>
    </ligand>
</feature>
<feature type="binding site" evidence="9">
    <location>
        <position position="320"/>
    </location>
    <ligand>
        <name>substrate</name>
    </ligand>
</feature>
<feature type="domain" description="UDP-glucose/GDP-mannose dehydrogenase C-terminal" evidence="11">
    <location>
        <begin position="313"/>
        <end position="414"/>
    </location>
</feature>
<name>A0A917CV98_9BACL</name>
<keyword evidence="4 7" id="KW-0560">Oxidoreductase</keyword>
<dbReference type="SMART" id="SM00984">
    <property type="entry name" value="UDPG_MGDP_dh_C"/>
    <property type="match status" value="1"/>
</dbReference>
<organism evidence="12 13">
    <name type="scientific">Paenibacillus abyssi</name>
    <dbReference type="NCBI Taxonomy" id="1340531"/>
    <lineage>
        <taxon>Bacteria</taxon>
        <taxon>Bacillati</taxon>
        <taxon>Bacillota</taxon>
        <taxon>Bacilli</taxon>
        <taxon>Bacillales</taxon>
        <taxon>Paenibacillaceae</taxon>
        <taxon>Paenibacillus</taxon>
    </lineage>
</organism>
<evidence type="ECO:0000256" key="9">
    <source>
        <dbReference type="PIRSR" id="PIRSR500134-2"/>
    </source>
</evidence>
<dbReference type="AlphaFoldDB" id="A0A917CV98"/>
<sequence>MSILVVGTGYVGTTTALVLAELGWRVTGLDTDDSKIKLLQQGSLPFYEDGLEALLKKHLQSGNIRFTTKTVKAIEQSDLIFICVGTPSQQDGSADLRYVKQVAMDIGRHMNGYKLIVNKSTVPVGTQEKVTRWVLEAQTRTHPFDVASNPEFLREGKALPDAMYPDRVVIGASSDHAAKLLKALYQSLKCPVVITTPKTAELIKYAANAFLATKVSYINELAKLCDKLGINVKEVAQGIGLDPRIGSSFLQAGIGYGGSCFPKDVSALLQTANEHDTELRLLEQVISINRAQHQHLLHKARQRLGTLVHKKIAVLGLAFKPDTDDIREAPAVNIIKSLLDEKAIVSVHDPVAKLPPELVHVSVTPCNTPEQALYGADAVFICTEWKSYQHIDWERIKRYMNDPNIFDGRNMLDARLMAAIGFHYQGIGYQC</sequence>
<evidence type="ECO:0000313" key="12">
    <source>
        <dbReference type="EMBL" id="GGF98751.1"/>
    </source>
</evidence>
<feature type="binding site" evidence="10">
    <location>
        <position position="121"/>
    </location>
    <ligand>
        <name>NAD(+)</name>
        <dbReference type="ChEBI" id="CHEBI:57540"/>
    </ligand>
</feature>
<dbReference type="InterPro" id="IPR008927">
    <property type="entry name" value="6-PGluconate_DH-like_C_sf"/>
</dbReference>
<dbReference type="SUPFAM" id="SSF48179">
    <property type="entry name" value="6-phosphogluconate dehydrogenase C-terminal domain-like"/>
    <property type="match status" value="1"/>
</dbReference>
<dbReference type="NCBIfam" id="TIGR03026">
    <property type="entry name" value="NDP-sugDHase"/>
    <property type="match status" value="1"/>
</dbReference>